<comment type="caution">
    <text evidence="2">The sequence shown here is derived from an EMBL/GenBank/DDBJ whole genome shotgun (WGS) entry which is preliminary data.</text>
</comment>
<dbReference type="AlphaFoldDB" id="X6LZJ8"/>
<accession>X6LZJ8</accession>
<gene>
    <name evidence="2" type="ORF">RFI_30049</name>
</gene>
<sequence length="210" mass="23713">MQDAMDKNPDSQNIDIEEFENQVGDTQDTLNEAEEVSSERKDATLVLTLQNENQKTSKKGFDTWIEEITITVKDNSGLNEIKWYEVKWWRKNKPEKITSQLFKKGDGKAIVVSILPNLSYQMLAEGLDSDKNTIALSRTYEVEGKLPDAATVTCSSGRLKIQGYGQTKVTVKDEDLIQQGVKKPFDWTVDPTNQMSISGPWSTDWSSVEV</sequence>
<name>X6LZJ8_RETFI</name>
<keyword evidence="3" id="KW-1185">Reference proteome</keyword>
<reference evidence="2 3" key="1">
    <citation type="journal article" date="2013" name="Curr. Biol.">
        <title>The Genome of the Foraminiferan Reticulomyxa filosa.</title>
        <authorList>
            <person name="Glockner G."/>
            <person name="Hulsmann N."/>
            <person name="Schleicher M."/>
            <person name="Noegel A.A."/>
            <person name="Eichinger L."/>
            <person name="Gallinger C."/>
            <person name="Pawlowski J."/>
            <person name="Sierra R."/>
            <person name="Euteneuer U."/>
            <person name="Pillet L."/>
            <person name="Moustafa A."/>
            <person name="Platzer M."/>
            <person name="Groth M."/>
            <person name="Szafranski K."/>
            <person name="Schliwa M."/>
        </authorList>
    </citation>
    <scope>NUCLEOTIDE SEQUENCE [LARGE SCALE GENOMIC DNA]</scope>
</reference>
<dbReference type="Proteomes" id="UP000023152">
    <property type="component" value="Unassembled WGS sequence"/>
</dbReference>
<evidence type="ECO:0000256" key="1">
    <source>
        <dbReference type="SAM" id="MobiDB-lite"/>
    </source>
</evidence>
<organism evidence="2 3">
    <name type="scientific">Reticulomyxa filosa</name>
    <dbReference type="NCBI Taxonomy" id="46433"/>
    <lineage>
        <taxon>Eukaryota</taxon>
        <taxon>Sar</taxon>
        <taxon>Rhizaria</taxon>
        <taxon>Retaria</taxon>
        <taxon>Foraminifera</taxon>
        <taxon>Monothalamids</taxon>
        <taxon>Reticulomyxidae</taxon>
        <taxon>Reticulomyxa</taxon>
    </lineage>
</organism>
<proteinExistence type="predicted"/>
<dbReference type="EMBL" id="ASPP01026247">
    <property type="protein sequence ID" value="ETO07343.1"/>
    <property type="molecule type" value="Genomic_DNA"/>
</dbReference>
<protein>
    <submittedName>
        <fullName evidence="2">Uncharacterized protein</fullName>
    </submittedName>
</protein>
<evidence type="ECO:0000313" key="3">
    <source>
        <dbReference type="Proteomes" id="UP000023152"/>
    </source>
</evidence>
<feature type="region of interest" description="Disordered" evidence="1">
    <location>
        <begin position="1"/>
        <end position="24"/>
    </location>
</feature>
<evidence type="ECO:0000313" key="2">
    <source>
        <dbReference type="EMBL" id="ETO07343.1"/>
    </source>
</evidence>